<dbReference type="InterPro" id="IPR029045">
    <property type="entry name" value="ClpP/crotonase-like_dom_sf"/>
</dbReference>
<gene>
    <name evidence="2" type="ORF">KTA_16520</name>
</gene>
<dbReference type="SUPFAM" id="SSF52096">
    <property type="entry name" value="ClpP/crotonase"/>
    <property type="match status" value="1"/>
</dbReference>
<evidence type="ECO:0000256" key="1">
    <source>
        <dbReference type="ARBA" id="ARBA00005254"/>
    </source>
</evidence>
<reference evidence="2" key="1">
    <citation type="submission" date="2018-12" db="EMBL/GenBank/DDBJ databases">
        <title>Novel natural products biosynthetic potential of the class Ktedonobacteria.</title>
        <authorList>
            <person name="Zheng Y."/>
            <person name="Saitou A."/>
            <person name="Wang C.M."/>
            <person name="Toyoda A."/>
            <person name="Minakuchi Y."/>
            <person name="Sekiguchi Y."/>
            <person name="Ueda K."/>
            <person name="Takano H."/>
            <person name="Sakai Y."/>
            <person name="Yokota A."/>
            <person name="Yabe S."/>
        </authorList>
    </citation>
    <scope>NUCLEOTIDE SEQUENCE</scope>
    <source>
        <strain evidence="2">A3-2</strain>
    </source>
</reference>
<organism evidence="2">
    <name type="scientific">Thermogemmatispora argillosa</name>
    <dbReference type="NCBI Taxonomy" id="2045280"/>
    <lineage>
        <taxon>Bacteria</taxon>
        <taxon>Bacillati</taxon>
        <taxon>Chloroflexota</taxon>
        <taxon>Ktedonobacteria</taxon>
        <taxon>Thermogemmatisporales</taxon>
        <taxon>Thermogemmatisporaceae</taxon>
        <taxon>Thermogemmatispora</taxon>
    </lineage>
</organism>
<proteinExistence type="inferred from homology"/>
<dbReference type="Gene3D" id="3.90.226.10">
    <property type="entry name" value="2-enoyl-CoA Hydratase, Chain A, domain 1"/>
    <property type="match status" value="1"/>
</dbReference>
<evidence type="ECO:0008006" key="3">
    <source>
        <dbReference type="Google" id="ProtNLM"/>
    </source>
</evidence>
<comment type="similarity">
    <text evidence="1">Belongs to the enoyl-CoA hydratase/isomerase family.</text>
</comment>
<name>A0A455SYF0_9CHLR</name>
<sequence length="287" mass="31167">MQQAYRALRILAEAQTVRMMLTAEPCALLLDELASACAALQNGGSGLTCVILDFGALSQRAEQVGSAGGLLGTSCRPGVGEAAKLRNAAERAAALVRAVPQPVLAVVREAVSEEASVLVQAADLVLIAREATVIAAATATRRAERLPGEQAVRLGLATWCAPARQLDRRLEEVLTLLRRSSALALRQAKAAVRLALRWLPPAESLPASPWLEPGSFSLPLPTEDEDEGARQLRVGRARLEALRRVNAFYLSEVSRSEDAQEGLRAFLEKRAPRWQQQQREQRERERA</sequence>
<protein>
    <recommendedName>
        <fullName evidence="3">Enoyl-CoA hydratase</fullName>
    </recommendedName>
</protein>
<dbReference type="InterPro" id="IPR014748">
    <property type="entry name" value="Enoyl-CoA_hydra_C"/>
</dbReference>
<evidence type="ECO:0000313" key="2">
    <source>
        <dbReference type="EMBL" id="BBH93453.1"/>
    </source>
</evidence>
<accession>A0A455SYF0</accession>
<dbReference type="EMBL" id="AP019377">
    <property type="protein sequence ID" value="BBH93453.1"/>
    <property type="molecule type" value="Genomic_DNA"/>
</dbReference>
<dbReference type="Gene3D" id="1.10.12.10">
    <property type="entry name" value="Lyase 2-enoyl-coa Hydratase, Chain A, domain 2"/>
    <property type="match status" value="1"/>
</dbReference>
<dbReference type="AlphaFoldDB" id="A0A455SYF0"/>